<feature type="transmembrane region" description="Helical" evidence="9">
    <location>
        <begin position="443"/>
        <end position="465"/>
    </location>
</feature>
<reference evidence="10 11" key="1">
    <citation type="submission" date="2024-06" db="EMBL/GenBank/DDBJ databases">
        <authorList>
            <person name="Kraege A."/>
            <person name="Thomma B."/>
        </authorList>
    </citation>
    <scope>NUCLEOTIDE SEQUENCE [LARGE SCALE GENOMIC DNA]</scope>
</reference>
<keyword evidence="6 9" id="KW-0472">Membrane</keyword>
<dbReference type="InterPro" id="IPR038377">
    <property type="entry name" value="Na/Glc_symporter_sf"/>
</dbReference>
<feature type="transmembrane region" description="Helical" evidence="9">
    <location>
        <begin position="414"/>
        <end position="437"/>
    </location>
</feature>
<dbReference type="Gene3D" id="1.20.1730.10">
    <property type="entry name" value="Sodium/glucose cotransporter"/>
    <property type="match status" value="1"/>
</dbReference>
<keyword evidence="4 9" id="KW-0812">Transmembrane</keyword>
<feature type="transmembrane region" description="Helical" evidence="9">
    <location>
        <begin position="77"/>
        <end position="93"/>
    </location>
</feature>
<evidence type="ECO:0000256" key="3">
    <source>
        <dbReference type="ARBA" id="ARBA00022448"/>
    </source>
</evidence>
<comment type="subcellular location">
    <subcellularLocation>
        <location evidence="1">Membrane</location>
        <topology evidence="1">Multi-pass membrane protein</topology>
    </subcellularLocation>
</comment>
<feature type="transmembrane region" description="Helical" evidence="9">
    <location>
        <begin position="320"/>
        <end position="340"/>
    </location>
</feature>
<dbReference type="CDD" id="cd11476">
    <property type="entry name" value="SLC5sbd_DUR3"/>
    <property type="match status" value="1"/>
</dbReference>
<feature type="transmembrane region" description="Helical" evidence="9">
    <location>
        <begin position="113"/>
        <end position="133"/>
    </location>
</feature>
<feature type="compositionally biased region" description="Polar residues" evidence="8">
    <location>
        <begin position="666"/>
        <end position="676"/>
    </location>
</feature>
<evidence type="ECO:0000313" key="10">
    <source>
        <dbReference type="EMBL" id="CAL5222256.1"/>
    </source>
</evidence>
<gene>
    <name evidence="10" type="primary">g4593</name>
    <name evidence="10" type="ORF">VP750_LOCUS3915</name>
</gene>
<organism evidence="10 11">
    <name type="scientific">Coccomyxa viridis</name>
    <dbReference type="NCBI Taxonomy" id="1274662"/>
    <lineage>
        <taxon>Eukaryota</taxon>
        <taxon>Viridiplantae</taxon>
        <taxon>Chlorophyta</taxon>
        <taxon>core chlorophytes</taxon>
        <taxon>Trebouxiophyceae</taxon>
        <taxon>Trebouxiophyceae incertae sedis</taxon>
        <taxon>Coccomyxaceae</taxon>
        <taxon>Coccomyxa</taxon>
    </lineage>
</organism>
<dbReference type="Pfam" id="PF00474">
    <property type="entry name" value="SSF"/>
    <property type="match status" value="1"/>
</dbReference>
<feature type="transmembrane region" description="Helical" evidence="9">
    <location>
        <begin position="511"/>
        <end position="531"/>
    </location>
</feature>
<proteinExistence type="inferred from homology"/>
<evidence type="ECO:0000256" key="9">
    <source>
        <dbReference type="SAM" id="Phobius"/>
    </source>
</evidence>
<feature type="transmembrane region" description="Helical" evidence="9">
    <location>
        <begin position="154"/>
        <end position="176"/>
    </location>
</feature>
<feature type="transmembrane region" description="Helical" evidence="9">
    <location>
        <begin position="569"/>
        <end position="588"/>
    </location>
</feature>
<keyword evidence="5 9" id="KW-1133">Transmembrane helix</keyword>
<evidence type="ECO:0000256" key="8">
    <source>
        <dbReference type="SAM" id="MobiDB-lite"/>
    </source>
</evidence>
<evidence type="ECO:0000256" key="5">
    <source>
        <dbReference type="ARBA" id="ARBA00022989"/>
    </source>
</evidence>
<feature type="transmembrane region" description="Helical" evidence="9">
    <location>
        <begin position="600"/>
        <end position="624"/>
    </location>
</feature>
<protein>
    <submittedName>
        <fullName evidence="10">G4593 protein</fullName>
    </submittedName>
</protein>
<evidence type="ECO:0000256" key="2">
    <source>
        <dbReference type="ARBA" id="ARBA00006434"/>
    </source>
</evidence>
<dbReference type="EMBL" id="CAXHTA020000006">
    <property type="protein sequence ID" value="CAL5222256.1"/>
    <property type="molecule type" value="Genomic_DNA"/>
</dbReference>
<dbReference type="InterPro" id="IPR031155">
    <property type="entry name" value="DUR"/>
</dbReference>
<evidence type="ECO:0000256" key="6">
    <source>
        <dbReference type="ARBA" id="ARBA00023136"/>
    </source>
</evidence>
<dbReference type="InterPro" id="IPR001734">
    <property type="entry name" value="Na/solute_symporter"/>
</dbReference>
<feature type="region of interest" description="Disordered" evidence="8">
    <location>
        <begin position="642"/>
        <end position="676"/>
    </location>
</feature>
<dbReference type="PANTHER" id="PTHR46154:SF4">
    <property type="entry name" value="UREA ACTIVE TRANSPORTER"/>
    <property type="match status" value="1"/>
</dbReference>
<dbReference type="PROSITE" id="PS50283">
    <property type="entry name" value="NA_SOLUT_SYMP_3"/>
    <property type="match status" value="1"/>
</dbReference>
<evidence type="ECO:0000256" key="7">
    <source>
        <dbReference type="RuleBase" id="RU362091"/>
    </source>
</evidence>
<name>A0ABP1FQQ4_9CHLO</name>
<sequence length="676" mass="72391">MPAGAPNLVGLTQFDNQTSYFGGDIPGVGLDQGAGYGIVVGFGFFFVFLTIALVFGDYRARGGRHYNSEDFNTAGRTIKTGLIAVDVISHWTWSSTLLQSSNEVFTYGISGAFWYAAGAVLQILLFGVMAVEIKRKAPRAHTVLELVRKRWGHVANIVFFYICIINNIFICVLLFLGAGSVFNAATGMSIYACCLLIPFSVVIYTVAGGLKATFTSSYLHTVIIFIGMLWFTFKVYASTEYPIGSVSAVWNNLNTVAAASPVAGNQGGSYMTIMSSGGLQFGILEIVSSFGNVWADQSYWQSAIASTPTAAWQGYLLGGIMWFCIPFTLSTGLGLATVACDLPVSVDEANMGLVPVAAASYVLGKGGVALMLIIIFMAVTSAGSSEFMAVGSLFTFDIYKTYIRPKASGKELLLVTRITVFVFGMFTGVLSIILFVVGISVNLIFLVVGLVVSSAVPPLAFLLTWRKVPRGAAITAALAGQACGIIAWLVHTQVVYGAITQDTAQNISPTMDGTVVAIGVSFIICVVWTLIAPEKDGNYDAYKTIELEDCEDLPSETEDPMAMNRALKYTWWSAGVLSLIFIILWPLLVIPAGVFSLGYFGFWIALSMIWALVAGFISTFLPLWESRDVFMRASGLAPAKTGNNLPTAAPAKQGNQFKTSADDSAHQGQPNGTAKA</sequence>
<feature type="transmembrane region" description="Helical" evidence="9">
    <location>
        <begin position="352"/>
        <end position="379"/>
    </location>
</feature>
<dbReference type="Proteomes" id="UP001497392">
    <property type="component" value="Unassembled WGS sequence"/>
</dbReference>
<dbReference type="PANTHER" id="PTHR46154">
    <property type="match status" value="1"/>
</dbReference>
<evidence type="ECO:0000256" key="1">
    <source>
        <dbReference type="ARBA" id="ARBA00004141"/>
    </source>
</evidence>
<feature type="transmembrane region" description="Helical" evidence="9">
    <location>
        <begin position="472"/>
        <end position="491"/>
    </location>
</feature>
<keyword evidence="11" id="KW-1185">Reference proteome</keyword>
<feature type="transmembrane region" description="Helical" evidence="9">
    <location>
        <begin position="34"/>
        <end position="56"/>
    </location>
</feature>
<comment type="similarity">
    <text evidence="2 7">Belongs to the sodium:solute symporter (SSF) (TC 2.A.21) family.</text>
</comment>
<accession>A0ABP1FQQ4</accession>
<keyword evidence="3" id="KW-0813">Transport</keyword>
<evidence type="ECO:0000256" key="4">
    <source>
        <dbReference type="ARBA" id="ARBA00022692"/>
    </source>
</evidence>
<evidence type="ECO:0000313" key="11">
    <source>
        <dbReference type="Proteomes" id="UP001497392"/>
    </source>
</evidence>
<comment type="caution">
    <text evidence="10">The sequence shown here is derived from an EMBL/GenBank/DDBJ whole genome shotgun (WGS) entry which is preliminary data.</text>
</comment>
<feature type="transmembrane region" description="Helical" evidence="9">
    <location>
        <begin position="188"/>
        <end position="206"/>
    </location>
</feature>
<feature type="transmembrane region" description="Helical" evidence="9">
    <location>
        <begin position="218"/>
        <end position="237"/>
    </location>
</feature>